<reference evidence="4" key="1">
    <citation type="submission" date="2016-06" db="UniProtKB">
        <authorList>
            <consortium name="WormBaseParasite"/>
        </authorList>
    </citation>
    <scope>IDENTIFICATION</scope>
</reference>
<evidence type="ECO:0000313" key="4">
    <source>
        <dbReference type="WBParaSite" id="GPUH_0001256601-mRNA-1"/>
    </source>
</evidence>
<dbReference type="Proteomes" id="UP000271098">
    <property type="component" value="Unassembled WGS sequence"/>
</dbReference>
<dbReference type="WBParaSite" id="GPUH_0001256601-mRNA-1">
    <property type="protein sequence ID" value="GPUH_0001256601-mRNA-1"/>
    <property type="gene ID" value="GPUH_0001256601"/>
</dbReference>
<accession>A0A183DV11</accession>
<sequence>MAAVIWKLPGNACFLLDMKMLSVWQGSEKFVGSRRSAQLHKESDSLALHHSAWKRSSCGNGLRSARPAGGSTPARSAKVEKAKERPVGRVWGGGTAHHRRRRGPLFRIYDFLSEIGFSCKILAGAPHLDVGMAADWALLRYEGL</sequence>
<gene>
    <name evidence="2" type="ORF">GPUH_LOCUS12552</name>
</gene>
<dbReference type="AlphaFoldDB" id="A0A183DV11"/>
<keyword evidence="3" id="KW-1185">Reference proteome</keyword>
<evidence type="ECO:0000313" key="2">
    <source>
        <dbReference type="EMBL" id="VDN20651.1"/>
    </source>
</evidence>
<evidence type="ECO:0000313" key="3">
    <source>
        <dbReference type="Proteomes" id="UP000271098"/>
    </source>
</evidence>
<proteinExistence type="predicted"/>
<protein>
    <submittedName>
        <fullName evidence="2 4">Uncharacterized protein</fullName>
    </submittedName>
</protein>
<dbReference type="EMBL" id="UYRT01079405">
    <property type="protein sequence ID" value="VDN20651.1"/>
    <property type="molecule type" value="Genomic_DNA"/>
</dbReference>
<feature type="region of interest" description="Disordered" evidence="1">
    <location>
        <begin position="58"/>
        <end position="84"/>
    </location>
</feature>
<evidence type="ECO:0000256" key="1">
    <source>
        <dbReference type="SAM" id="MobiDB-lite"/>
    </source>
</evidence>
<organism evidence="4">
    <name type="scientific">Gongylonema pulchrum</name>
    <dbReference type="NCBI Taxonomy" id="637853"/>
    <lineage>
        <taxon>Eukaryota</taxon>
        <taxon>Metazoa</taxon>
        <taxon>Ecdysozoa</taxon>
        <taxon>Nematoda</taxon>
        <taxon>Chromadorea</taxon>
        <taxon>Rhabditida</taxon>
        <taxon>Spirurina</taxon>
        <taxon>Spiruromorpha</taxon>
        <taxon>Spiruroidea</taxon>
        <taxon>Gongylonematidae</taxon>
        <taxon>Gongylonema</taxon>
    </lineage>
</organism>
<name>A0A183DV11_9BILA</name>
<reference evidence="2 3" key="2">
    <citation type="submission" date="2018-11" db="EMBL/GenBank/DDBJ databases">
        <authorList>
            <consortium name="Pathogen Informatics"/>
        </authorList>
    </citation>
    <scope>NUCLEOTIDE SEQUENCE [LARGE SCALE GENOMIC DNA]</scope>
</reference>